<name>A0A8J3LTZ2_9ACTN</name>
<sequence length="211" mass="21750">MGGTALHPRRSTLAAMTITLATVPLVRRFAPSLLAVALIPGLLVACGSRGGSPSAGHGSGVTPAAWAKSVCTALSPWRARLATLTQETQAQLTSATTSAQAKQNLIGLLSGAEAASEAARQRVADAGAPDVDQGKEIAARFVASLQAARDAYGHARSTVKDLDTGDANAFYSAVATAFEKLQHEYAASALEVDKLSSAPLRQAFNEVPECH</sequence>
<organism evidence="1 2">
    <name type="scientific">Planosporangium flavigriseum</name>
    <dbReference type="NCBI Taxonomy" id="373681"/>
    <lineage>
        <taxon>Bacteria</taxon>
        <taxon>Bacillati</taxon>
        <taxon>Actinomycetota</taxon>
        <taxon>Actinomycetes</taxon>
        <taxon>Micromonosporales</taxon>
        <taxon>Micromonosporaceae</taxon>
        <taxon>Planosporangium</taxon>
    </lineage>
</organism>
<evidence type="ECO:0000313" key="1">
    <source>
        <dbReference type="EMBL" id="GIG73809.1"/>
    </source>
</evidence>
<keyword evidence="2" id="KW-1185">Reference proteome</keyword>
<proteinExistence type="predicted"/>
<dbReference type="AlphaFoldDB" id="A0A8J3LTZ2"/>
<dbReference type="EMBL" id="BONU01000012">
    <property type="protein sequence ID" value="GIG73809.1"/>
    <property type="molecule type" value="Genomic_DNA"/>
</dbReference>
<accession>A0A8J3LTZ2</accession>
<protein>
    <submittedName>
        <fullName evidence="1">Uncharacterized protein</fullName>
    </submittedName>
</protein>
<evidence type="ECO:0000313" key="2">
    <source>
        <dbReference type="Proteomes" id="UP000653674"/>
    </source>
</evidence>
<dbReference type="Proteomes" id="UP000653674">
    <property type="component" value="Unassembled WGS sequence"/>
</dbReference>
<comment type="caution">
    <text evidence="1">The sequence shown here is derived from an EMBL/GenBank/DDBJ whole genome shotgun (WGS) entry which is preliminary data.</text>
</comment>
<reference evidence="1" key="1">
    <citation type="submission" date="2021-01" db="EMBL/GenBank/DDBJ databases">
        <title>Whole genome shotgun sequence of Planosporangium flavigriseum NBRC 105377.</title>
        <authorList>
            <person name="Komaki H."/>
            <person name="Tamura T."/>
        </authorList>
    </citation>
    <scope>NUCLEOTIDE SEQUENCE</scope>
    <source>
        <strain evidence="1">NBRC 105377</strain>
    </source>
</reference>
<gene>
    <name evidence="1" type="ORF">Pfl04_22130</name>
</gene>